<feature type="compositionally biased region" description="Polar residues" evidence="17">
    <location>
        <begin position="510"/>
        <end position="527"/>
    </location>
</feature>
<feature type="compositionally biased region" description="Pro residues" evidence="17">
    <location>
        <begin position="485"/>
        <end position="508"/>
    </location>
</feature>
<reference evidence="20" key="1">
    <citation type="submission" date="2015-09" db="EMBL/GenBank/DDBJ databases">
        <authorList>
            <person name="Sai Rama Sridatta P."/>
        </authorList>
    </citation>
    <scope>NUCLEOTIDE SEQUENCE [LARGE SCALE GENOMIC DNA]</scope>
</reference>
<evidence type="ECO:0000256" key="5">
    <source>
        <dbReference type="ARBA" id="ARBA00012483"/>
    </source>
</evidence>
<dbReference type="GO" id="GO:0036396">
    <property type="term" value="C:RNA N6-methyladenosine methyltransferase complex"/>
    <property type="evidence" value="ECO:0007669"/>
    <property type="project" value="UniProtKB-ARBA"/>
</dbReference>
<feature type="region of interest" description="Disordered" evidence="17">
    <location>
        <begin position="125"/>
        <end position="155"/>
    </location>
</feature>
<evidence type="ECO:0000256" key="11">
    <source>
        <dbReference type="ARBA" id="ARBA00022833"/>
    </source>
</evidence>
<dbReference type="Proteomes" id="UP000314980">
    <property type="component" value="Unassembled WGS sequence"/>
</dbReference>
<evidence type="ECO:0000256" key="17">
    <source>
        <dbReference type="SAM" id="MobiDB-lite"/>
    </source>
</evidence>
<comment type="similarity">
    <text evidence="13">Belongs to the Hakai family.</text>
</comment>
<dbReference type="InterPro" id="IPR013083">
    <property type="entry name" value="Znf_RING/FYVE/PHD"/>
</dbReference>
<dbReference type="EC" id="2.3.2.27" evidence="5"/>
<sequence length="575" mass="63644">MSAINYRLTLSLYKFPKFLPSNILCPKLCDFLPFFILPSLIFSTNLYFAPFSPFSPLTLLTSSLPSFPLLPPSLLACSVPQCIVFTRWIMDQSDNDLQGSDGSGNLGGPDVRRRIPIKLISKQPLRSKPQPRTQRPCSRPSKSETGEDDNFGFKQEDRFDCGAKAGDVFANQRRFPQPLFWDYKLHLIGERDEVPIHFCDKCGLPIQLYGRMIPCKHVFCYDCALLHEKKGEKMCPGLTLYNCTDPVQRIEQCQRGSLYMCSVVPGCKRTYLSQRDLQAHVNHRHLRAAKSSTGRQEPVHMAPSSDVPDRFRVPPPHLPKNHVHLPNPLQHGSHDPYSQPPPPTAHEAPPPTSALGPETFRIATVTTRKHSNLITVPIQDDSSSSREPHSGGPGPGQPPHHHPGDYPGQPPVVSHSHHMMAPPQQHFGPPPPPPPPISHPMQHPPQGSGTPHMVYNQAPPPPMSTAPPPITPPPGHIMGQMPPYMNHPPPGPPPQHSGPPVNAPPPHHYNPNSMQQFPEDQGTLSPPFSQPGGLSPGMWPAPRGPPPPRMQGPPPQGQMPGPHHPDQGRYRPYYQ</sequence>
<dbReference type="InParanoid" id="A0A4W6E6I6"/>
<dbReference type="FunCoup" id="A0A4W6E6I6">
    <property type="interactions" value="919"/>
</dbReference>
<dbReference type="Pfam" id="PF18408">
    <property type="entry name" value="zf_Hakai"/>
    <property type="match status" value="1"/>
</dbReference>
<dbReference type="STRING" id="8187.ENSLCAP00010034189"/>
<dbReference type="CDD" id="cd16508">
    <property type="entry name" value="RING-HC_HAKAI-like"/>
    <property type="match status" value="1"/>
</dbReference>
<evidence type="ECO:0000256" key="10">
    <source>
        <dbReference type="ARBA" id="ARBA00022786"/>
    </source>
</evidence>
<dbReference type="FunFam" id="6.10.140.2210:FF:000001">
    <property type="entry name" value="Putative e3 ubiquitin-protein ligase hakai"/>
    <property type="match status" value="1"/>
</dbReference>
<dbReference type="AlphaFoldDB" id="A0A4W6E6I6"/>
<dbReference type="GO" id="GO:0005737">
    <property type="term" value="C:cytoplasm"/>
    <property type="evidence" value="ECO:0007669"/>
    <property type="project" value="UniProtKB-ARBA"/>
</dbReference>
<evidence type="ECO:0000256" key="8">
    <source>
        <dbReference type="ARBA" id="ARBA00022723"/>
    </source>
</evidence>
<proteinExistence type="inferred from homology"/>
<feature type="compositionally biased region" description="Pro residues" evidence="17">
    <location>
        <begin position="428"/>
        <end position="438"/>
    </location>
</feature>
<evidence type="ECO:0000256" key="15">
    <source>
        <dbReference type="ARBA" id="ARBA00076432"/>
    </source>
</evidence>
<dbReference type="PROSITE" id="PS00518">
    <property type="entry name" value="ZF_RING_1"/>
    <property type="match status" value="1"/>
</dbReference>
<comment type="pathway">
    <text evidence="4">Protein modification; protein ubiquitination.</text>
</comment>
<evidence type="ECO:0000256" key="14">
    <source>
        <dbReference type="ARBA" id="ARBA00041081"/>
    </source>
</evidence>
<dbReference type="GO" id="GO:0016567">
    <property type="term" value="P:protein ubiquitination"/>
    <property type="evidence" value="ECO:0007669"/>
    <property type="project" value="UniProtKB-UniPathway"/>
</dbReference>
<feature type="domain" description="Hakai C2H2 zinc finger" evidence="18">
    <location>
        <begin position="256"/>
        <end position="287"/>
    </location>
</feature>
<evidence type="ECO:0000313" key="20">
    <source>
        <dbReference type="Proteomes" id="UP000314980"/>
    </source>
</evidence>
<evidence type="ECO:0000313" key="19">
    <source>
        <dbReference type="Ensembl" id="ENSLCAP00010034189.1"/>
    </source>
</evidence>
<evidence type="ECO:0000256" key="7">
    <source>
        <dbReference type="ARBA" id="ARBA00022679"/>
    </source>
</evidence>
<keyword evidence="20" id="KW-1185">Reference proteome</keyword>
<evidence type="ECO:0000256" key="9">
    <source>
        <dbReference type="ARBA" id="ARBA00022771"/>
    </source>
</evidence>
<name>A0A4W6E6I6_LATCA</name>
<feature type="compositionally biased region" description="Pro residues" evidence="17">
    <location>
        <begin position="338"/>
        <end position="352"/>
    </location>
</feature>
<keyword evidence="12" id="KW-0539">Nucleus</keyword>
<evidence type="ECO:0000256" key="1">
    <source>
        <dbReference type="ARBA" id="ARBA00000900"/>
    </source>
</evidence>
<dbReference type="GO" id="GO:0030155">
    <property type="term" value="P:regulation of cell adhesion"/>
    <property type="evidence" value="ECO:0007669"/>
    <property type="project" value="TreeGrafter"/>
</dbReference>
<protein>
    <recommendedName>
        <fullName evidence="14">E3 ubiquitin-protein ligase Hakai</fullName>
        <ecNumber evidence="5">2.3.2.27</ecNumber>
    </recommendedName>
    <alternativeName>
        <fullName evidence="15">Casitas B-lineage lymphoma-transforming sequence-like protein 1</fullName>
    </alternativeName>
    <alternativeName>
        <fullName evidence="16">RING-type E3 ubiquitin transferase Hakai</fullName>
    </alternativeName>
</protein>
<dbReference type="Ensembl" id="ENSLCAT00010034997.1">
    <property type="protein sequence ID" value="ENSLCAP00010034189.1"/>
    <property type="gene ID" value="ENSLCAG00010016072.1"/>
</dbReference>
<dbReference type="PANTHER" id="PTHR13480:SF0">
    <property type="entry name" value="E3 UBIQUITIN-PROTEIN LIGASE HAKAI"/>
    <property type="match status" value="1"/>
</dbReference>
<gene>
    <name evidence="19" type="primary">CBLL2</name>
</gene>
<evidence type="ECO:0000256" key="6">
    <source>
        <dbReference type="ARBA" id="ARBA00022473"/>
    </source>
</evidence>
<feature type="compositionally biased region" description="Pro residues" evidence="17">
    <location>
        <begin position="542"/>
        <end position="557"/>
    </location>
</feature>
<keyword evidence="10" id="KW-0833">Ubl conjugation pathway</keyword>
<evidence type="ECO:0000256" key="13">
    <source>
        <dbReference type="ARBA" id="ARBA00038499"/>
    </source>
</evidence>
<comment type="subcellular location">
    <subcellularLocation>
        <location evidence="2">Nucleus speckle</location>
    </subcellularLocation>
    <subcellularLocation>
        <location evidence="3">Nucleus</location>
        <location evidence="3">Nucleoplasm</location>
    </subcellularLocation>
</comment>
<dbReference type="InterPro" id="IPR040380">
    <property type="entry name" value="HAKAI-like_RING-HC"/>
</dbReference>
<reference evidence="19" key="3">
    <citation type="submission" date="2025-09" db="UniProtKB">
        <authorList>
            <consortium name="Ensembl"/>
        </authorList>
    </citation>
    <scope>IDENTIFICATION</scope>
</reference>
<accession>A0A4W6E6I6</accession>
<dbReference type="UniPathway" id="UPA00143"/>
<keyword evidence="6" id="KW-0217">Developmental protein</keyword>
<evidence type="ECO:0000256" key="2">
    <source>
        <dbReference type="ARBA" id="ARBA00004324"/>
    </source>
</evidence>
<evidence type="ECO:0000256" key="16">
    <source>
        <dbReference type="ARBA" id="ARBA00079012"/>
    </source>
</evidence>
<dbReference type="InterPro" id="IPR017907">
    <property type="entry name" value="Znf_RING_CS"/>
</dbReference>
<organism evidence="19 20">
    <name type="scientific">Lates calcarifer</name>
    <name type="common">Barramundi</name>
    <name type="synonym">Holocentrus calcarifer</name>
    <dbReference type="NCBI Taxonomy" id="8187"/>
    <lineage>
        <taxon>Eukaryota</taxon>
        <taxon>Metazoa</taxon>
        <taxon>Chordata</taxon>
        <taxon>Craniata</taxon>
        <taxon>Vertebrata</taxon>
        <taxon>Euteleostomi</taxon>
        <taxon>Actinopterygii</taxon>
        <taxon>Neopterygii</taxon>
        <taxon>Teleostei</taxon>
        <taxon>Neoteleostei</taxon>
        <taxon>Acanthomorphata</taxon>
        <taxon>Carangaria</taxon>
        <taxon>Carangaria incertae sedis</taxon>
        <taxon>Centropomidae</taxon>
        <taxon>Lates</taxon>
    </lineage>
</organism>
<evidence type="ECO:0000256" key="4">
    <source>
        <dbReference type="ARBA" id="ARBA00004906"/>
    </source>
</evidence>
<dbReference type="SMR" id="A0A4W6E6I6"/>
<keyword evidence="11" id="KW-0862">Zinc</keyword>
<comment type="catalytic activity">
    <reaction evidence="1">
        <text>S-ubiquitinyl-[E2 ubiquitin-conjugating enzyme]-L-cysteine + [acceptor protein]-L-lysine = [E2 ubiquitin-conjugating enzyme]-L-cysteine + N(6)-ubiquitinyl-[acceptor protein]-L-lysine.</text>
        <dbReference type="EC" id="2.3.2.27"/>
    </reaction>
</comment>
<dbReference type="Gene3D" id="6.10.140.2210">
    <property type="match status" value="1"/>
</dbReference>
<reference evidence="19" key="2">
    <citation type="submission" date="2025-08" db="UniProtKB">
        <authorList>
            <consortium name="Ensembl"/>
        </authorList>
    </citation>
    <scope>IDENTIFICATION</scope>
</reference>
<dbReference type="GO" id="GO:0016607">
    <property type="term" value="C:nuclear speck"/>
    <property type="evidence" value="ECO:0007669"/>
    <property type="project" value="UniProtKB-SubCell"/>
</dbReference>
<feature type="region of interest" description="Disordered" evidence="17">
    <location>
        <begin position="288"/>
        <end position="575"/>
    </location>
</feature>
<dbReference type="InterPro" id="IPR041042">
    <property type="entry name" value="Znf_Hakai"/>
</dbReference>
<keyword evidence="8" id="KW-0479">Metal-binding</keyword>
<keyword evidence="7" id="KW-0808">Transferase</keyword>
<evidence type="ECO:0000259" key="18">
    <source>
        <dbReference type="Pfam" id="PF18408"/>
    </source>
</evidence>
<dbReference type="GO" id="GO:0008270">
    <property type="term" value="F:zinc ion binding"/>
    <property type="evidence" value="ECO:0007669"/>
    <property type="project" value="UniProtKB-KW"/>
</dbReference>
<dbReference type="InterPro" id="IPR040383">
    <property type="entry name" value="HAKAI/CBLL2"/>
</dbReference>
<dbReference type="GO" id="GO:0061630">
    <property type="term" value="F:ubiquitin protein ligase activity"/>
    <property type="evidence" value="ECO:0007669"/>
    <property type="project" value="UniProtKB-EC"/>
</dbReference>
<evidence type="ECO:0000256" key="3">
    <source>
        <dbReference type="ARBA" id="ARBA00004642"/>
    </source>
</evidence>
<dbReference type="Gene3D" id="3.30.40.10">
    <property type="entry name" value="Zinc/RING finger domain, C3HC4 (zinc finger)"/>
    <property type="match status" value="1"/>
</dbReference>
<dbReference type="PANTHER" id="PTHR13480">
    <property type="entry name" value="E3 UBIQUITIN-PROTEIN LIGASE HAKAI-RELATED"/>
    <property type="match status" value="1"/>
</dbReference>
<dbReference type="FunFam" id="3.30.40.10:FF:000140">
    <property type="entry name" value="E3 ubiquitin-protein ligase Hakai isoform X2"/>
    <property type="match status" value="1"/>
</dbReference>
<feature type="compositionally biased region" description="Pro residues" evidence="17">
    <location>
        <begin position="458"/>
        <end position="475"/>
    </location>
</feature>
<evidence type="ECO:0000256" key="12">
    <source>
        <dbReference type="ARBA" id="ARBA00023242"/>
    </source>
</evidence>
<keyword evidence="9" id="KW-0863">Zinc-finger</keyword>
<dbReference type="GeneTree" id="ENSGT00510000047522"/>